<dbReference type="AlphaFoldDB" id="A0A0S7BJ61"/>
<proteinExistence type="predicted"/>
<feature type="domain" description="M23ase beta-sheet core" evidence="2">
    <location>
        <begin position="123"/>
        <end position="227"/>
    </location>
</feature>
<evidence type="ECO:0000313" key="3">
    <source>
        <dbReference type="EMBL" id="GAP14392.1"/>
    </source>
</evidence>
<name>A0A0S7BJ61_9CHLR</name>
<dbReference type="EMBL" id="DF967972">
    <property type="protein sequence ID" value="GAP14392.1"/>
    <property type="molecule type" value="Genomic_DNA"/>
</dbReference>
<evidence type="ECO:0000313" key="4">
    <source>
        <dbReference type="Proteomes" id="UP000055060"/>
    </source>
</evidence>
<dbReference type="GO" id="GO:0004222">
    <property type="term" value="F:metalloendopeptidase activity"/>
    <property type="evidence" value="ECO:0007669"/>
    <property type="project" value="TreeGrafter"/>
</dbReference>
<keyword evidence="1" id="KW-0732">Signal</keyword>
<dbReference type="CDD" id="cd12797">
    <property type="entry name" value="M23_peptidase"/>
    <property type="match status" value="1"/>
</dbReference>
<dbReference type="Gene3D" id="2.70.70.10">
    <property type="entry name" value="Glucose Permease (Domain IIA)"/>
    <property type="match status" value="1"/>
</dbReference>
<keyword evidence="4" id="KW-1185">Reference proteome</keyword>
<dbReference type="OrthoDB" id="9802506at2"/>
<dbReference type="SUPFAM" id="SSF51261">
    <property type="entry name" value="Duplicated hybrid motif"/>
    <property type="match status" value="1"/>
</dbReference>
<dbReference type="Proteomes" id="UP000055060">
    <property type="component" value="Unassembled WGS sequence"/>
</dbReference>
<dbReference type="InterPro" id="IPR050570">
    <property type="entry name" value="Cell_wall_metabolism_enzyme"/>
</dbReference>
<dbReference type="Pfam" id="PF01551">
    <property type="entry name" value="Peptidase_M23"/>
    <property type="match status" value="1"/>
</dbReference>
<evidence type="ECO:0000256" key="1">
    <source>
        <dbReference type="SAM" id="SignalP"/>
    </source>
</evidence>
<feature type="chain" id="PRO_5006632990" evidence="1">
    <location>
        <begin position="25"/>
        <end position="357"/>
    </location>
</feature>
<feature type="signal peptide" evidence="1">
    <location>
        <begin position="1"/>
        <end position="24"/>
    </location>
</feature>
<accession>A0A0S7BJ61</accession>
<gene>
    <name evidence="3" type="ORF">LARV_02161</name>
</gene>
<dbReference type="STRING" id="360412.LARV_02161"/>
<dbReference type="RefSeq" id="WP_083522497.1">
    <property type="nucleotide sequence ID" value="NZ_DF967972.1"/>
</dbReference>
<dbReference type="PANTHER" id="PTHR21666:SF270">
    <property type="entry name" value="MUREIN HYDROLASE ACTIVATOR ENVC"/>
    <property type="match status" value="1"/>
</dbReference>
<reference evidence="3" key="1">
    <citation type="submission" date="2015-07" db="EMBL/GenBank/DDBJ databases">
        <title>Draft Genome Sequences of Anaerolinea thermolimosa IMO-1, Bellilinea caldifistulae GOMI-1, Leptolinea tardivitalis YMTK-2, Levilinea saccharolytica KIBI-1,Longilinea arvoryzae KOME-1, Previously Described as Members of the Anaerolineaceae (Chloroflexi).</title>
        <authorList>
            <person name="Sekiguchi Y."/>
            <person name="Ohashi A."/>
            <person name="Matsuura N."/>
            <person name="Tourlousse M.D."/>
        </authorList>
    </citation>
    <scope>NUCLEOTIDE SEQUENCE [LARGE SCALE GENOMIC DNA]</scope>
    <source>
        <strain evidence="3">KOME-1</strain>
    </source>
</reference>
<dbReference type="InterPro" id="IPR016047">
    <property type="entry name" value="M23ase_b-sheet_dom"/>
</dbReference>
<organism evidence="3">
    <name type="scientific">Longilinea arvoryzae</name>
    <dbReference type="NCBI Taxonomy" id="360412"/>
    <lineage>
        <taxon>Bacteria</taxon>
        <taxon>Bacillati</taxon>
        <taxon>Chloroflexota</taxon>
        <taxon>Anaerolineae</taxon>
        <taxon>Anaerolineales</taxon>
        <taxon>Anaerolineaceae</taxon>
        <taxon>Longilinea</taxon>
    </lineage>
</organism>
<evidence type="ECO:0000259" key="2">
    <source>
        <dbReference type="Pfam" id="PF01551"/>
    </source>
</evidence>
<protein>
    <submittedName>
        <fullName evidence="3">Membrane proteins related to metalloendopeptidases</fullName>
    </submittedName>
</protein>
<dbReference type="InterPro" id="IPR011055">
    <property type="entry name" value="Dup_hybrid_motif"/>
</dbReference>
<dbReference type="PROSITE" id="PS51257">
    <property type="entry name" value="PROKAR_LIPOPROTEIN"/>
    <property type="match status" value="1"/>
</dbReference>
<dbReference type="PANTHER" id="PTHR21666">
    <property type="entry name" value="PEPTIDASE-RELATED"/>
    <property type="match status" value="1"/>
</dbReference>
<sequence length="357" mass="39406">MKTRLVLFLLAACLILAGCQPASIQAETTEIPLPSSTPQPELPDLQATPETPGLHVQETPLHFTFPTPGNQPVSLWRPPLYEVPWALGEHDHFFFSRPIAADEINWPLADYRYGGIFPDSDIVHTGIDIDAPYGTPILAAAPGKVVWTGYGLYTGAGNEGDPYGQAVVIRHDFGYQGRQLYTVYAHMSAVKAYLGQRVETGTVIGEVGDTGFTTGPHLHFEVRIETNSFFATRNPELWLAPPQGWGVLTGRLMDRRGMLLTKQEVVVYSIDTGQTWSVLTYGPTSANQDDYYQENMVLSDLPAGDYYVYVSVNGTRYRTQLSINPGAVTYFSFHSTLGFDLDLPATPSPDEWLTPES</sequence>